<proteinExistence type="predicted"/>
<protein>
    <submittedName>
        <fullName evidence="1">Uncharacterized protein</fullName>
    </submittedName>
</protein>
<dbReference type="EMBL" id="JACVVK020000180">
    <property type="protein sequence ID" value="KAK7486375.1"/>
    <property type="molecule type" value="Genomic_DNA"/>
</dbReference>
<organism evidence="1 2">
    <name type="scientific">Batillaria attramentaria</name>
    <dbReference type="NCBI Taxonomy" id="370345"/>
    <lineage>
        <taxon>Eukaryota</taxon>
        <taxon>Metazoa</taxon>
        <taxon>Spiralia</taxon>
        <taxon>Lophotrochozoa</taxon>
        <taxon>Mollusca</taxon>
        <taxon>Gastropoda</taxon>
        <taxon>Caenogastropoda</taxon>
        <taxon>Sorbeoconcha</taxon>
        <taxon>Cerithioidea</taxon>
        <taxon>Batillariidae</taxon>
        <taxon>Batillaria</taxon>
    </lineage>
</organism>
<comment type="caution">
    <text evidence="1">The sequence shown here is derived from an EMBL/GenBank/DDBJ whole genome shotgun (WGS) entry which is preliminary data.</text>
</comment>
<sequence>MNRKPPITSDDSTYRSNVLAVARAPETNNIQIYLQNAHHPQAHCENRCMGLTATRLNKPSCNRKTIHQSTQQTISVTAASQIIPAIKRAQEVLEVFSFPLRDYPASRLSQNITPAQNLRTIKLCYTQQ</sequence>
<dbReference type="AlphaFoldDB" id="A0ABD0KGR5"/>
<name>A0ABD0KGR5_9CAEN</name>
<dbReference type="Proteomes" id="UP001519460">
    <property type="component" value="Unassembled WGS sequence"/>
</dbReference>
<gene>
    <name evidence="1" type="ORF">BaRGS_00022423</name>
</gene>
<keyword evidence="2" id="KW-1185">Reference proteome</keyword>
<reference evidence="1 2" key="1">
    <citation type="journal article" date="2023" name="Sci. Data">
        <title>Genome assembly of the Korean intertidal mud-creeper Batillaria attramentaria.</title>
        <authorList>
            <person name="Patra A.K."/>
            <person name="Ho P.T."/>
            <person name="Jun S."/>
            <person name="Lee S.J."/>
            <person name="Kim Y."/>
            <person name="Won Y.J."/>
        </authorList>
    </citation>
    <scope>NUCLEOTIDE SEQUENCE [LARGE SCALE GENOMIC DNA]</scope>
    <source>
        <strain evidence="1">Wonlab-2016</strain>
    </source>
</reference>
<accession>A0ABD0KGR5</accession>
<evidence type="ECO:0000313" key="2">
    <source>
        <dbReference type="Proteomes" id="UP001519460"/>
    </source>
</evidence>
<evidence type="ECO:0000313" key="1">
    <source>
        <dbReference type="EMBL" id="KAK7486375.1"/>
    </source>
</evidence>